<protein>
    <submittedName>
        <fullName evidence="6">HMG box domain-containing protein</fullName>
    </submittedName>
</protein>
<dbReference type="SUPFAM" id="SSF47095">
    <property type="entry name" value="HMG-box"/>
    <property type="match status" value="1"/>
</dbReference>
<keyword evidence="1 2" id="KW-0238">DNA-binding</keyword>
<proteinExistence type="predicted"/>
<sequence length="117" mass="12812">MGRSMKTTASNAKGSSTSPVKKQKRAKKDPNAPKRGKSSYMFWLAENRARLTKPGMSVVDVTRAAGAEWNTIEDKSKWEKLAADDKKRYEKELVAFKGGVAPSSSTSKATGEEEAEK</sequence>
<organism evidence="5 6">
    <name type="scientific">Parascaris univalens</name>
    <name type="common">Nematode worm</name>
    <dbReference type="NCBI Taxonomy" id="6257"/>
    <lineage>
        <taxon>Eukaryota</taxon>
        <taxon>Metazoa</taxon>
        <taxon>Ecdysozoa</taxon>
        <taxon>Nematoda</taxon>
        <taxon>Chromadorea</taxon>
        <taxon>Rhabditida</taxon>
        <taxon>Spirurina</taxon>
        <taxon>Ascaridomorpha</taxon>
        <taxon>Ascaridoidea</taxon>
        <taxon>Ascarididae</taxon>
        <taxon>Parascaris</taxon>
    </lineage>
</organism>
<dbReference type="InterPro" id="IPR036910">
    <property type="entry name" value="HMG_box_dom_sf"/>
</dbReference>
<accession>A0A914ZYB7</accession>
<evidence type="ECO:0000256" key="2">
    <source>
        <dbReference type="PROSITE-ProRule" id="PRU00267"/>
    </source>
</evidence>
<dbReference type="GO" id="GO:0003677">
    <property type="term" value="F:DNA binding"/>
    <property type="evidence" value="ECO:0007669"/>
    <property type="project" value="UniProtKB-UniRule"/>
</dbReference>
<dbReference type="SMART" id="SM00398">
    <property type="entry name" value="HMG"/>
    <property type="match status" value="1"/>
</dbReference>
<feature type="DNA-binding region" description="HMG box" evidence="2">
    <location>
        <begin position="33"/>
        <end position="97"/>
    </location>
</feature>
<dbReference type="InterPro" id="IPR050342">
    <property type="entry name" value="HMGB"/>
</dbReference>
<keyword evidence="5" id="KW-1185">Reference proteome</keyword>
<feature type="region of interest" description="Disordered" evidence="3">
    <location>
        <begin position="1"/>
        <end position="38"/>
    </location>
</feature>
<dbReference type="Pfam" id="PF00505">
    <property type="entry name" value="HMG_box"/>
    <property type="match status" value="1"/>
</dbReference>
<feature type="domain" description="HMG box" evidence="4">
    <location>
        <begin position="33"/>
        <end position="97"/>
    </location>
</feature>
<evidence type="ECO:0000313" key="5">
    <source>
        <dbReference type="Proteomes" id="UP000887569"/>
    </source>
</evidence>
<dbReference type="PANTHER" id="PTHR48112">
    <property type="entry name" value="HIGH MOBILITY GROUP PROTEIN DSP1"/>
    <property type="match status" value="1"/>
</dbReference>
<reference evidence="6" key="1">
    <citation type="submission" date="2022-11" db="UniProtKB">
        <authorList>
            <consortium name="WormBaseParasite"/>
        </authorList>
    </citation>
    <scope>IDENTIFICATION</scope>
</reference>
<evidence type="ECO:0000313" key="6">
    <source>
        <dbReference type="WBParaSite" id="PgB37_g007_t01"/>
    </source>
</evidence>
<dbReference type="AlphaFoldDB" id="A0A914ZYB7"/>
<dbReference type="PROSITE" id="PS50118">
    <property type="entry name" value="HMG_BOX_2"/>
    <property type="match status" value="1"/>
</dbReference>
<dbReference type="InterPro" id="IPR009071">
    <property type="entry name" value="HMG_box_dom"/>
</dbReference>
<dbReference type="PANTHER" id="PTHR48112:SF22">
    <property type="entry name" value="MITOCHONDRIAL TRANSCRIPTION FACTOR A, ISOFORM B"/>
    <property type="match status" value="1"/>
</dbReference>
<keyword evidence="2" id="KW-0539">Nucleus</keyword>
<evidence type="ECO:0000256" key="1">
    <source>
        <dbReference type="ARBA" id="ARBA00023125"/>
    </source>
</evidence>
<dbReference type="GO" id="GO:0005634">
    <property type="term" value="C:nucleus"/>
    <property type="evidence" value="ECO:0007669"/>
    <property type="project" value="UniProtKB-UniRule"/>
</dbReference>
<name>A0A914ZYB7_PARUN</name>
<dbReference type="Proteomes" id="UP000887569">
    <property type="component" value="Unplaced"/>
</dbReference>
<dbReference type="WBParaSite" id="PgB37_g007_t01">
    <property type="protein sequence ID" value="PgB37_g007_t01"/>
    <property type="gene ID" value="PgB37_g007"/>
</dbReference>
<evidence type="ECO:0000256" key="3">
    <source>
        <dbReference type="SAM" id="MobiDB-lite"/>
    </source>
</evidence>
<dbReference type="Gene3D" id="1.10.30.10">
    <property type="entry name" value="High mobility group box domain"/>
    <property type="match status" value="1"/>
</dbReference>
<feature type="compositionally biased region" description="Polar residues" evidence="3">
    <location>
        <begin position="1"/>
        <end position="20"/>
    </location>
</feature>
<evidence type="ECO:0000259" key="4">
    <source>
        <dbReference type="PROSITE" id="PS50118"/>
    </source>
</evidence>
<dbReference type="GO" id="GO:0006357">
    <property type="term" value="P:regulation of transcription by RNA polymerase II"/>
    <property type="evidence" value="ECO:0007669"/>
    <property type="project" value="TreeGrafter"/>
</dbReference>